<protein>
    <submittedName>
        <fullName evidence="3">SDR family NAD(P)-dependent oxidoreductase</fullName>
    </submittedName>
</protein>
<reference evidence="3" key="1">
    <citation type="journal article" date="2022" name="Microorganisms">
        <title>Assembly and Comparison of Ca. Neoehrlichia mikurensis Genomes.</title>
        <authorList>
            <person name="Azagi T."/>
            <person name="Dirks R.P."/>
            <person name="Yebra-Pimentel E.S."/>
            <person name="Schaap P.J."/>
            <person name="Koehorst J.J."/>
            <person name="Esser H.J."/>
            <person name="Sprong H."/>
        </authorList>
    </citation>
    <scope>NUCLEOTIDE SEQUENCE</scope>
    <source>
        <strain evidence="4">18-2804</strain>
        <strain evidence="3">18-2837</strain>
    </source>
</reference>
<dbReference type="Proteomes" id="UP001059822">
    <property type="component" value="Chromosome"/>
</dbReference>
<dbReference type="InterPro" id="IPR036291">
    <property type="entry name" value="NAD(P)-bd_dom_sf"/>
</dbReference>
<dbReference type="InterPro" id="IPR002347">
    <property type="entry name" value="SDR_fam"/>
</dbReference>
<evidence type="ECO:0000256" key="2">
    <source>
        <dbReference type="ARBA" id="ARBA00023002"/>
    </source>
</evidence>
<sequence>MDLILLMLLNNTHYSKKKGVLITGSARRIGKVIAMFLASHGYDIVIHYNTSQNEALNLKKNIEELYQRVCLILRADLLNFTTLHNIIDHTFQVMPYCNNLINNASIFYHHTLMQCTELDFDKNYHIHVKVPMFLTQYFTKKCNTTGNIVNIIDSNITNIKSKYFTYMLSKKSLADLTILSAAELAPKIKVNAICPSHIDDSVLESISLKQIMQNNKLKNILKKIYKLVSVHNNITGKLYFT</sequence>
<dbReference type="EMBL" id="CP089286">
    <property type="protein sequence ID" value="UTO55095.1"/>
    <property type="molecule type" value="Genomic_DNA"/>
</dbReference>
<proteinExistence type="inferred from homology"/>
<gene>
    <name evidence="4" type="ORF">LUA81_02660</name>
    <name evidence="3" type="ORF">LUA82_02680</name>
</gene>
<evidence type="ECO:0000313" key="4">
    <source>
        <dbReference type="EMBL" id="UTO56014.1"/>
    </source>
</evidence>
<evidence type="ECO:0000313" key="3">
    <source>
        <dbReference type="EMBL" id="UTO55095.1"/>
    </source>
</evidence>
<organism evidence="3 5">
    <name type="scientific">Neoehrlichia mikurensis</name>
    <dbReference type="NCBI Taxonomy" id="89586"/>
    <lineage>
        <taxon>Bacteria</taxon>
        <taxon>Pseudomonadati</taxon>
        <taxon>Pseudomonadota</taxon>
        <taxon>Alphaproteobacteria</taxon>
        <taxon>Rickettsiales</taxon>
        <taxon>Anaplasmataceae</taxon>
        <taxon>Candidatus Neoehrlichia</taxon>
    </lineage>
</organism>
<dbReference type="EMBL" id="CP089285">
    <property type="protein sequence ID" value="UTO56014.1"/>
    <property type="molecule type" value="Genomic_DNA"/>
</dbReference>
<evidence type="ECO:0000256" key="1">
    <source>
        <dbReference type="ARBA" id="ARBA00006484"/>
    </source>
</evidence>
<comment type="similarity">
    <text evidence="1">Belongs to the short-chain dehydrogenases/reductases (SDR) family.</text>
</comment>
<evidence type="ECO:0000313" key="6">
    <source>
        <dbReference type="Proteomes" id="UP001059985"/>
    </source>
</evidence>
<dbReference type="PANTHER" id="PTHR43639:SF1">
    <property type="entry name" value="SHORT-CHAIN DEHYDROGENASE_REDUCTASE FAMILY PROTEIN"/>
    <property type="match status" value="1"/>
</dbReference>
<dbReference type="GO" id="GO:0016491">
    <property type="term" value="F:oxidoreductase activity"/>
    <property type="evidence" value="ECO:0007669"/>
    <property type="project" value="UniProtKB-KW"/>
</dbReference>
<dbReference type="Gene3D" id="3.40.50.720">
    <property type="entry name" value="NAD(P)-binding Rossmann-like Domain"/>
    <property type="match status" value="1"/>
</dbReference>
<dbReference type="AlphaFoldDB" id="A0A9Q9BYR0"/>
<name>A0A9Q9BYR0_9RICK</name>
<dbReference type="SUPFAM" id="SSF51735">
    <property type="entry name" value="NAD(P)-binding Rossmann-fold domains"/>
    <property type="match status" value="1"/>
</dbReference>
<keyword evidence="6" id="KW-1185">Reference proteome</keyword>
<dbReference type="RefSeq" id="WP_246575306.1">
    <property type="nucleotide sequence ID" value="NZ_CP054597.1"/>
</dbReference>
<dbReference type="PANTHER" id="PTHR43639">
    <property type="entry name" value="OXIDOREDUCTASE, SHORT-CHAIN DEHYDROGENASE/REDUCTASE FAMILY (AFU_ORTHOLOGUE AFUA_5G02870)"/>
    <property type="match status" value="1"/>
</dbReference>
<dbReference type="Pfam" id="PF00106">
    <property type="entry name" value="adh_short"/>
    <property type="match status" value="1"/>
</dbReference>
<accession>A0A9Q9BYR0</accession>
<dbReference type="Proteomes" id="UP001059985">
    <property type="component" value="Chromosome"/>
</dbReference>
<keyword evidence="2" id="KW-0560">Oxidoreductase</keyword>
<evidence type="ECO:0000313" key="5">
    <source>
        <dbReference type="Proteomes" id="UP001059822"/>
    </source>
</evidence>
<dbReference type="PRINTS" id="PR00081">
    <property type="entry name" value="GDHRDH"/>
</dbReference>